<dbReference type="SUPFAM" id="SSF53448">
    <property type="entry name" value="Nucleotide-diphospho-sugar transferases"/>
    <property type="match status" value="1"/>
</dbReference>
<keyword evidence="2" id="KW-1185">Reference proteome</keyword>
<proteinExistence type="predicted"/>
<comment type="caution">
    <text evidence="1">The sequence shown here is derived from an EMBL/GenBank/DDBJ whole genome shotgun (WGS) entry which is preliminary data.</text>
</comment>
<reference evidence="1 2" key="1">
    <citation type="submission" date="2019-03" db="EMBL/GenBank/DDBJ databases">
        <title>Draft genome sequences of novel Actinobacteria.</title>
        <authorList>
            <person name="Sahin N."/>
            <person name="Ay H."/>
            <person name="Saygin H."/>
        </authorList>
    </citation>
    <scope>NUCLEOTIDE SEQUENCE [LARGE SCALE GENOMIC DNA]</scope>
    <source>
        <strain evidence="1 2">H3C3</strain>
    </source>
</reference>
<accession>A0A4R5CF47</accession>
<dbReference type="EMBL" id="SMKU01000002">
    <property type="protein sequence ID" value="TDD97629.1"/>
    <property type="molecule type" value="Genomic_DNA"/>
</dbReference>
<sequence length="233" mass="25699">MTRVLVGIPWRHQPHRVYAHDLTVQRYEELLPDATVLDFDTEHEQFCLAGARNLAVRFGERVRADVIVLADADTLPEREPLLAAIEGAAHSSVVHLPYTEYRSLRRDGTDQFLVGVPLQECSHLVVDGACSGVYVTTPATWGAHGGQDERFRGWSPEDAAWMAAHTTLLGDPVRHSGRVYALHHDSPPKTGPDHEAGYALVYRYHQAQGDLAAMRRLIAEAETCNKSTSATGG</sequence>
<evidence type="ECO:0000313" key="2">
    <source>
        <dbReference type="Proteomes" id="UP000294513"/>
    </source>
</evidence>
<dbReference type="RefSeq" id="WP_131888791.1">
    <property type="nucleotide sequence ID" value="NZ_SMKU01000002.1"/>
</dbReference>
<evidence type="ECO:0000313" key="1">
    <source>
        <dbReference type="EMBL" id="TDD97629.1"/>
    </source>
</evidence>
<protein>
    <recommendedName>
        <fullName evidence="3">Galactosyltransferase C-terminal domain-containing protein</fullName>
    </recommendedName>
</protein>
<organism evidence="1 2">
    <name type="scientific">Actinomadura rubrisoli</name>
    <dbReference type="NCBI Taxonomy" id="2530368"/>
    <lineage>
        <taxon>Bacteria</taxon>
        <taxon>Bacillati</taxon>
        <taxon>Actinomycetota</taxon>
        <taxon>Actinomycetes</taxon>
        <taxon>Streptosporangiales</taxon>
        <taxon>Thermomonosporaceae</taxon>
        <taxon>Actinomadura</taxon>
    </lineage>
</organism>
<dbReference type="Proteomes" id="UP000294513">
    <property type="component" value="Unassembled WGS sequence"/>
</dbReference>
<evidence type="ECO:0008006" key="3">
    <source>
        <dbReference type="Google" id="ProtNLM"/>
    </source>
</evidence>
<name>A0A4R5CF47_9ACTN</name>
<dbReference type="AlphaFoldDB" id="A0A4R5CF47"/>
<dbReference type="InterPro" id="IPR029044">
    <property type="entry name" value="Nucleotide-diphossugar_trans"/>
</dbReference>
<gene>
    <name evidence="1" type="ORF">E1298_00940</name>
</gene>
<dbReference type="Gene3D" id="3.90.550.10">
    <property type="entry name" value="Spore Coat Polysaccharide Biosynthesis Protein SpsA, Chain A"/>
    <property type="match status" value="1"/>
</dbReference>
<dbReference type="OrthoDB" id="4120491at2"/>